<name>A0A015KQ31_RHIIW</name>
<comment type="caution">
    <text evidence="2">The sequence shown here is derived from an EMBL/GenBank/DDBJ whole genome shotgun (WGS) entry which is preliminary data.</text>
</comment>
<feature type="domain" description="MULE transposase" evidence="1">
    <location>
        <begin position="120"/>
        <end position="229"/>
    </location>
</feature>
<sequence>MAQNLLQNHASSSHILNNNMNFIANYLNGRVIIDNKRFLLSNQDLINICNSMTKDIWGLDKRKAEEINIAKFFGLNNRDHELIEATVYYKPRRELNDRFILVLATKNQRDLAWKFGHQKILHMDGTFGISNKKILLFTLLILDNQKRGIPIGYLLFSAAGDAQRTSSSYNNLILKELLLHYKNKLEQENGCKFTPKVAITDCDHKERHTLIEVWPNIHLILCLFHVLQNWENKLKTVLGHFKGHEIVHKLKNTIEPTTVFTQIIIDAEAFLKNKLNQETESKKILIIQDALDFIYYIRDYWCEDLAIGWCKYGRIIAANLLQVPLEQIPTTNNHLESFNSELKYYTKYSFKKKSEK</sequence>
<dbReference type="EMBL" id="JEMT01016794">
    <property type="protein sequence ID" value="EXX69679.1"/>
    <property type="molecule type" value="Genomic_DNA"/>
</dbReference>
<organism evidence="2 3">
    <name type="scientific">Rhizophagus irregularis (strain DAOM 197198w)</name>
    <name type="common">Glomus intraradices</name>
    <dbReference type="NCBI Taxonomy" id="1432141"/>
    <lineage>
        <taxon>Eukaryota</taxon>
        <taxon>Fungi</taxon>
        <taxon>Fungi incertae sedis</taxon>
        <taxon>Mucoromycota</taxon>
        <taxon>Glomeromycotina</taxon>
        <taxon>Glomeromycetes</taxon>
        <taxon>Glomerales</taxon>
        <taxon>Glomeraceae</taxon>
        <taxon>Rhizophagus</taxon>
    </lineage>
</organism>
<dbReference type="OrthoDB" id="2442656at2759"/>
<evidence type="ECO:0000313" key="2">
    <source>
        <dbReference type="EMBL" id="EXX69679.1"/>
    </source>
</evidence>
<evidence type="ECO:0000313" key="3">
    <source>
        <dbReference type="Proteomes" id="UP000022910"/>
    </source>
</evidence>
<reference evidence="2 3" key="1">
    <citation type="submission" date="2014-02" db="EMBL/GenBank/DDBJ databases">
        <title>Single nucleus genome sequencing reveals high similarity among nuclei of an endomycorrhizal fungus.</title>
        <authorList>
            <person name="Lin K."/>
            <person name="Geurts R."/>
            <person name="Zhang Z."/>
            <person name="Limpens E."/>
            <person name="Saunders D.G."/>
            <person name="Mu D."/>
            <person name="Pang E."/>
            <person name="Cao H."/>
            <person name="Cha H."/>
            <person name="Lin T."/>
            <person name="Zhou Q."/>
            <person name="Shang Y."/>
            <person name="Li Y."/>
            <person name="Ivanov S."/>
            <person name="Sharma T."/>
            <person name="Velzen R.V."/>
            <person name="Ruijter N.D."/>
            <person name="Aanen D.K."/>
            <person name="Win J."/>
            <person name="Kamoun S."/>
            <person name="Bisseling T."/>
            <person name="Huang S."/>
        </authorList>
    </citation>
    <scope>NUCLEOTIDE SEQUENCE [LARGE SCALE GENOMIC DNA]</scope>
    <source>
        <strain evidence="3">DAOM197198w</strain>
    </source>
</reference>
<keyword evidence="3" id="KW-1185">Reference proteome</keyword>
<dbReference type="Pfam" id="PF10551">
    <property type="entry name" value="MULE"/>
    <property type="match status" value="1"/>
</dbReference>
<evidence type="ECO:0000259" key="1">
    <source>
        <dbReference type="Pfam" id="PF10551"/>
    </source>
</evidence>
<dbReference type="AlphaFoldDB" id="A0A015KQ31"/>
<dbReference type="HOGENOM" id="CLU_007844_1_0_1"/>
<gene>
    <name evidence="2" type="ORF">RirG_093960</name>
</gene>
<dbReference type="Proteomes" id="UP000022910">
    <property type="component" value="Unassembled WGS sequence"/>
</dbReference>
<protein>
    <recommendedName>
        <fullName evidence="1">MULE transposase domain-containing protein</fullName>
    </recommendedName>
</protein>
<dbReference type="PANTHER" id="PTHR33977:SF1">
    <property type="entry name" value="ZINC ION BINDING PROTEIN"/>
    <property type="match status" value="1"/>
</dbReference>
<dbReference type="InterPro" id="IPR018289">
    <property type="entry name" value="MULE_transposase_dom"/>
</dbReference>
<dbReference type="PANTHER" id="PTHR33977">
    <property type="entry name" value="ZINC ION BINDING PROTEIN"/>
    <property type="match status" value="1"/>
</dbReference>
<proteinExistence type="predicted"/>
<accession>A0A015KQ31</accession>
<dbReference type="STRING" id="1432141.A0A015KQ31"/>